<name>A0A975BQB1_9BACT</name>
<sequence>MKLLCFVVTAESERFYMKGLRVKKNCKTFIILFLILKIYNSSLRFFFFNASNGSCPRRMLALQTFFTFFGIRMR</sequence>
<reference evidence="2" key="1">
    <citation type="journal article" date="2021" name="Microb. Physiol.">
        <title>Proteogenomic Insights into the Physiology of Marine, Sulfate-Reducing, Filamentous Desulfonema limicola and Desulfonema magnum.</title>
        <authorList>
            <person name="Schnaars V."/>
            <person name="Wohlbrand L."/>
            <person name="Scheve S."/>
            <person name="Hinrichs C."/>
            <person name="Reinhardt R."/>
            <person name="Rabus R."/>
        </authorList>
    </citation>
    <scope>NUCLEOTIDE SEQUENCE</scope>
    <source>
        <strain evidence="2">4be13</strain>
    </source>
</reference>
<keyword evidence="1" id="KW-1133">Transmembrane helix</keyword>
<keyword evidence="1" id="KW-0812">Transmembrane</keyword>
<dbReference type="Proteomes" id="UP000663722">
    <property type="component" value="Chromosome"/>
</dbReference>
<keyword evidence="3" id="KW-1185">Reference proteome</keyword>
<evidence type="ECO:0000313" key="2">
    <source>
        <dbReference type="EMBL" id="QTA89110.1"/>
    </source>
</evidence>
<dbReference type="EMBL" id="CP061800">
    <property type="protein sequence ID" value="QTA89110.1"/>
    <property type="molecule type" value="Genomic_DNA"/>
</dbReference>
<evidence type="ECO:0000256" key="1">
    <source>
        <dbReference type="SAM" id="Phobius"/>
    </source>
</evidence>
<proteinExistence type="predicted"/>
<protein>
    <submittedName>
        <fullName evidence="2">Uncharacterized protein</fullName>
    </submittedName>
</protein>
<dbReference type="AlphaFoldDB" id="A0A975BQB1"/>
<feature type="transmembrane region" description="Helical" evidence="1">
    <location>
        <begin position="28"/>
        <end position="50"/>
    </location>
</feature>
<dbReference type="KEGG" id="dmm:dnm_051580"/>
<gene>
    <name evidence="2" type="ORF">dnm_051580</name>
</gene>
<accession>A0A975BQB1</accession>
<evidence type="ECO:0000313" key="3">
    <source>
        <dbReference type="Proteomes" id="UP000663722"/>
    </source>
</evidence>
<organism evidence="2 3">
    <name type="scientific">Desulfonema magnum</name>
    <dbReference type="NCBI Taxonomy" id="45655"/>
    <lineage>
        <taxon>Bacteria</taxon>
        <taxon>Pseudomonadati</taxon>
        <taxon>Thermodesulfobacteriota</taxon>
        <taxon>Desulfobacteria</taxon>
        <taxon>Desulfobacterales</taxon>
        <taxon>Desulfococcaceae</taxon>
        <taxon>Desulfonema</taxon>
    </lineage>
</organism>
<keyword evidence="1" id="KW-0472">Membrane</keyword>